<comment type="caution">
    <text evidence="1">The sequence shown here is derived from an EMBL/GenBank/DDBJ whole genome shotgun (WGS) entry which is preliminary data.</text>
</comment>
<sequence>AEHGATYASVLRALYGPDADGGHGHAKAG</sequence>
<dbReference type="EMBL" id="JAAGMN010008414">
    <property type="protein sequence ID" value="NEE20090.1"/>
    <property type="molecule type" value="Genomic_DNA"/>
</dbReference>
<gene>
    <name evidence="1" type="ORF">G3M58_78215</name>
</gene>
<organism evidence="1">
    <name type="scientific">Streptomyces sp. SID7499</name>
    <dbReference type="NCBI Taxonomy" id="2706086"/>
    <lineage>
        <taxon>Bacteria</taxon>
        <taxon>Bacillati</taxon>
        <taxon>Actinomycetota</taxon>
        <taxon>Actinomycetes</taxon>
        <taxon>Kitasatosporales</taxon>
        <taxon>Streptomycetaceae</taxon>
        <taxon>Streptomyces</taxon>
    </lineage>
</organism>
<evidence type="ECO:0000313" key="1">
    <source>
        <dbReference type="EMBL" id="NEE20090.1"/>
    </source>
</evidence>
<protein>
    <submittedName>
        <fullName evidence="1">Peptidase</fullName>
    </submittedName>
</protein>
<feature type="non-terminal residue" evidence="1">
    <location>
        <position position="1"/>
    </location>
</feature>
<reference evidence="1" key="1">
    <citation type="submission" date="2020-01" db="EMBL/GenBank/DDBJ databases">
        <title>Insect and environment-associated Actinomycetes.</title>
        <authorList>
            <person name="Currrie C."/>
            <person name="Chevrette M."/>
            <person name="Carlson C."/>
            <person name="Stubbendieck R."/>
            <person name="Wendt-Pienkowski E."/>
        </authorList>
    </citation>
    <scope>NUCLEOTIDE SEQUENCE</scope>
    <source>
        <strain evidence="1">SID7499</strain>
    </source>
</reference>
<name>A0A6G3XRF8_9ACTN</name>
<dbReference type="AlphaFoldDB" id="A0A6G3XRF8"/>
<proteinExistence type="predicted"/>
<accession>A0A6G3XRF8</accession>